<reference evidence="2" key="1">
    <citation type="journal article" date="2023" name="Mol. Phylogenet. Evol.">
        <title>Genome-scale phylogeny and comparative genomics of the fungal order Sordariales.</title>
        <authorList>
            <person name="Hensen N."/>
            <person name="Bonometti L."/>
            <person name="Westerberg I."/>
            <person name="Brannstrom I.O."/>
            <person name="Guillou S."/>
            <person name="Cros-Aarteil S."/>
            <person name="Calhoun S."/>
            <person name="Haridas S."/>
            <person name="Kuo A."/>
            <person name="Mondo S."/>
            <person name="Pangilinan J."/>
            <person name="Riley R."/>
            <person name="LaButti K."/>
            <person name="Andreopoulos B."/>
            <person name="Lipzen A."/>
            <person name="Chen C."/>
            <person name="Yan M."/>
            <person name="Daum C."/>
            <person name="Ng V."/>
            <person name="Clum A."/>
            <person name="Steindorff A."/>
            <person name="Ohm R.A."/>
            <person name="Martin F."/>
            <person name="Silar P."/>
            <person name="Natvig D.O."/>
            <person name="Lalanne C."/>
            <person name="Gautier V."/>
            <person name="Ament-Velasquez S.L."/>
            <person name="Kruys A."/>
            <person name="Hutchinson M.I."/>
            <person name="Powell A.J."/>
            <person name="Barry K."/>
            <person name="Miller A.N."/>
            <person name="Grigoriev I.V."/>
            <person name="Debuchy R."/>
            <person name="Gladieux P."/>
            <person name="Hiltunen Thoren M."/>
            <person name="Johannesson H."/>
        </authorList>
    </citation>
    <scope>NUCLEOTIDE SEQUENCE</scope>
    <source>
        <strain evidence="2">CBS 532.94</strain>
    </source>
</reference>
<protein>
    <recommendedName>
        <fullName evidence="1">DNA2/NAM7 helicase helicase domain-containing protein</fullName>
    </recommendedName>
</protein>
<organism evidence="2 3">
    <name type="scientific">Achaetomium macrosporum</name>
    <dbReference type="NCBI Taxonomy" id="79813"/>
    <lineage>
        <taxon>Eukaryota</taxon>
        <taxon>Fungi</taxon>
        <taxon>Dikarya</taxon>
        <taxon>Ascomycota</taxon>
        <taxon>Pezizomycotina</taxon>
        <taxon>Sordariomycetes</taxon>
        <taxon>Sordariomycetidae</taxon>
        <taxon>Sordariales</taxon>
        <taxon>Chaetomiaceae</taxon>
        <taxon>Achaetomium</taxon>
    </lineage>
</organism>
<evidence type="ECO:0000313" key="2">
    <source>
        <dbReference type="EMBL" id="KAK4234512.1"/>
    </source>
</evidence>
<keyword evidence="3" id="KW-1185">Reference proteome</keyword>
<accession>A0AAN7H7T4</accession>
<proteinExistence type="predicted"/>
<evidence type="ECO:0000259" key="1">
    <source>
        <dbReference type="Pfam" id="PF13086"/>
    </source>
</evidence>
<dbReference type="InterPro" id="IPR027417">
    <property type="entry name" value="P-loop_NTPase"/>
</dbReference>
<dbReference type="EMBL" id="MU860359">
    <property type="protein sequence ID" value="KAK4234512.1"/>
    <property type="molecule type" value="Genomic_DNA"/>
</dbReference>
<dbReference type="GO" id="GO:0004386">
    <property type="term" value="F:helicase activity"/>
    <property type="evidence" value="ECO:0007669"/>
    <property type="project" value="InterPro"/>
</dbReference>
<name>A0AAN7H7T4_9PEZI</name>
<gene>
    <name evidence="2" type="ORF">C8A03DRAFT_37707</name>
</gene>
<dbReference type="InterPro" id="IPR041677">
    <property type="entry name" value="DNA2/NAM7_AAA_11"/>
</dbReference>
<sequence>MSPIGKPRECALAFPSDKGALAFPTADDEVRVIGGMKLGYPDNHQVRFYFTPGGRQFYTRPRVGIRLLFPAKPVDYVSFSDTRGTMADYYSIAIKLPRDFPPRTPAENETLSVLRFTLKDAKVPQVENYGIPTVCEPKDQAIFDEDAKIDGVMSLRELCLQRRFELIVSNYGNKLGSINKKLEDHFGTEPKPVYPYANGTWNPARYEDELNKRESFRDLPYEPQYKFGSHEDCAVAISQGVVQDTYYFMKDVEYIRRQKMNKYGNTLARLLNGDAQFGLAFAPPPAEKESDRDYWVARQISAEPWKETGCDFAMKIRRPQRRDPGKYGDFYLKFSDYEEVARTRVNGVRTLWEQPPLTADPTNAARQYKLRLMNLYKADLFAGSGFSTLLFPPTPCTDLQGNEINTITQAMKDMSAEFERRSLPWVGIKPEGNDSNRLQDIIKEGIGADTFDRFCKYMKVTRLGVIPIIEFAEPEKTHMSVHVALLFIKAFGSLYCAAPTHVATSDFAERLFGLGTKVSKQLGWPVPLVVRSYRMKKKLDAFETMVLRRSSSHIADSYAATKSDIRLSPREWLLKTVGAPGYKLAENDPHALHKLHSKFQEDRRYNNLRLFLQGKSGSLWKQPEGASDSTEPATLAQELMEEIIVPADAVCTTPYFASQAPYSTFNMTKAKAVVLDEAGAMLEADALLVWGYGCRPCVLAGEELRPTLMSANETRNGHCVNVFSHQSRVSVLEKLRKNGWPCFVPSKQ</sequence>
<dbReference type="Pfam" id="PF13086">
    <property type="entry name" value="AAA_11"/>
    <property type="match status" value="1"/>
</dbReference>
<evidence type="ECO:0000313" key="3">
    <source>
        <dbReference type="Proteomes" id="UP001303760"/>
    </source>
</evidence>
<comment type="caution">
    <text evidence="2">The sequence shown here is derived from an EMBL/GenBank/DDBJ whole genome shotgun (WGS) entry which is preliminary data.</text>
</comment>
<reference evidence="2" key="2">
    <citation type="submission" date="2023-05" db="EMBL/GenBank/DDBJ databases">
        <authorList>
            <consortium name="Lawrence Berkeley National Laboratory"/>
            <person name="Steindorff A."/>
            <person name="Hensen N."/>
            <person name="Bonometti L."/>
            <person name="Westerberg I."/>
            <person name="Brannstrom I.O."/>
            <person name="Guillou S."/>
            <person name="Cros-Aarteil S."/>
            <person name="Calhoun S."/>
            <person name="Haridas S."/>
            <person name="Kuo A."/>
            <person name="Mondo S."/>
            <person name="Pangilinan J."/>
            <person name="Riley R."/>
            <person name="Labutti K."/>
            <person name="Andreopoulos B."/>
            <person name="Lipzen A."/>
            <person name="Chen C."/>
            <person name="Yanf M."/>
            <person name="Daum C."/>
            <person name="Ng V."/>
            <person name="Clum A."/>
            <person name="Ohm R."/>
            <person name="Martin F."/>
            <person name="Silar P."/>
            <person name="Natvig D."/>
            <person name="Lalanne C."/>
            <person name="Gautier V."/>
            <person name="Ament-Velasquez S.L."/>
            <person name="Kruys A."/>
            <person name="Hutchinson M.I."/>
            <person name="Powell A.J."/>
            <person name="Barry K."/>
            <person name="Miller A.N."/>
            <person name="Grigoriev I.V."/>
            <person name="Debuchy R."/>
            <person name="Gladieux P."/>
            <person name="Thoren M.H."/>
            <person name="Johannesson H."/>
        </authorList>
    </citation>
    <scope>NUCLEOTIDE SEQUENCE</scope>
    <source>
        <strain evidence="2">CBS 532.94</strain>
    </source>
</reference>
<feature type="domain" description="DNA2/NAM7 helicase helicase" evidence="1">
    <location>
        <begin position="498"/>
        <end position="710"/>
    </location>
</feature>
<dbReference type="Proteomes" id="UP001303760">
    <property type="component" value="Unassembled WGS sequence"/>
</dbReference>
<dbReference type="Gene3D" id="3.40.50.300">
    <property type="entry name" value="P-loop containing nucleotide triphosphate hydrolases"/>
    <property type="match status" value="1"/>
</dbReference>
<dbReference type="AlphaFoldDB" id="A0AAN7H7T4"/>